<evidence type="ECO:0000313" key="2">
    <source>
        <dbReference type="EMBL" id="SPF51139.1"/>
    </source>
</evidence>
<protein>
    <submittedName>
        <fullName evidence="2">Uncharacterized protein</fullName>
    </submittedName>
</protein>
<dbReference type="EMBL" id="OMOF01000445">
    <property type="protein sequence ID" value="SPF51139.1"/>
    <property type="molecule type" value="Genomic_DNA"/>
</dbReference>
<proteinExistence type="predicted"/>
<reference evidence="3" key="1">
    <citation type="submission" date="2018-02" db="EMBL/GenBank/DDBJ databases">
        <authorList>
            <person name="Hausmann B."/>
        </authorList>
    </citation>
    <scope>NUCLEOTIDE SEQUENCE [LARGE SCALE GENOMIC DNA]</scope>
    <source>
        <strain evidence="3">Peat soil MAG SbF1</strain>
    </source>
</reference>
<name>A0A2U3LH51_9FIRM</name>
<dbReference type="Proteomes" id="UP000238916">
    <property type="component" value="Unassembled WGS sequence"/>
</dbReference>
<sequence>MLTLAFCIITITSLTCICFGIEKLIKVLSEKRKKANRYKRLPDGCYHVFDKHHPLDGIEIVLEELKLAIKKLEEEPKMSNVKITYKPVDKEGQASKWLAFLYSGAITFNECMEQINAIYNANDEDGEIENVEITKDDMTLKVDRGCIDSVRVQMHGTYYVLNQKLTPQEALELGQALIKMGASSEPSEEKQAKGCTTCRNVEEGCCRQYYKCTNLNKWEPIEIKVKEKSCQNCAEAIGESCDGLRCFKYSRWRPITCYNCKSKEDNGLSRCPLCRERDLWKSPNGGN</sequence>
<organism evidence="2 3">
    <name type="scientific">Candidatus Desulfosporosinus infrequens</name>
    <dbReference type="NCBI Taxonomy" id="2043169"/>
    <lineage>
        <taxon>Bacteria</taxon>
        <taxon>Bacillati</taxon>
        <taxon>Bacillota</taxon>
        <taxon>Clostridia</taxon>
        <taxon>Eubacteriales</taxon>
        <taxon>Desulfitobacteriaceae</taxon>
        <taxon>Desulfosporosinus</taxon>
    </lineage>
</organism>
<keyword evidence="1" id="KW-0175">Coiled coil</keyword>
<gene>
    <name evidence="2" type="ORF">SBF1_50023</name>
</gene>
<dbReference type="AlphaFoldDB" id="A0A2U3LH51"/>
<accession>A0A2U3LH51</accession>
<feature type="coiled-coil region" evidence="1">
    <location>
        <begin position="21"/>
        <end position="75"/>
    </location>
</feature>
<evidence type="ECO:0000256" key="1">
    <source>
        <dbReference type="SAM" id="Coils"/>
    </source>
</evidence>
<evidence type="ECO:0000313" key="3">
    <source>
        <dbReference type="Proteomes" id="UP000238916"/>
    </source>
</evidence>